<dbReference type="OrthoDB" id="25693at2"/>
<keyword evidence="1 5" id="KW-1277">Toxin-antitoxin system</keyword>
<sequence length="143" mass="15818">MKAFFDTSVLVAALVKSHPMHPRAFPWYLKSRRSECEMVVAAHGLAETYACLTTYPSRPRISPVAAMTLLRESIVRAGTVVSLDGRDYLEALDRVADKGRCGGSVYDALHVIAAEKSGVDLVLSFNRKHFEPLLRPGQTFIEP</sequence>
<keyword evidence="2 5" id="KW-0540">Nuclease</keyword>
<evidence type="ECO:0000256" key="2">
    <source>
        <dbReference type="ARBA" id="ARBA00022722"/>
    </source>
</evidence>
<dbReference type="InterPro" id="IPR029060">
    <property type="entry name" value="PIN-like_dom_sf"/>
</dbReference>
<evidence type="ECO:0000313" key="8">
    <source>
        <dbReference type="Proteomes" id="UP000293296"/>
    </source>
</evidence>
<protein>
    <recommendedName>
        <fullName evidence="5">Ribonuclease VapC</fullName>
        <shortName evidence="5">RNase VapC</shortName>
        <ecNumber evidence="5">3.1.-.-</ecNumber>
    </recommendedName>
    <alternativeName>
        <fullName evidence="5">Toxin VapC</fullName>
    </alternativeName>
</protein>
<gene>
    <name evidence="5" type="primary">vapC</name>
    <name evidence="7" type="ORF">C3Y92_00355</name>
</gene>
<proteinExistence type="inferred from homology"/>
<dbReference type="Proteomes" id="UP000293296">
    <property type="component" value="Chromosome"/>
</dbReference>
<dbReference type="InterPro" id="IPR002716">
    <property type="entry name" value="PIN_dom"/>
</dbReference>
<name>A0A4P6HHF3_9BACT</name>
<keyword evidence="3 5" id="KW-0479">Metal-binding</keyword>
<dbReference type="GO" id="GO:0016787">
    <property type="term" value="F:hydrolase activity"/>
    <property type="evidence" value="ECO:0007669"/>
    <property type="project" value="UniProtKB-KW"/>
</dbReference>
<dbReference type="GO" id="GO:0000287">
    <property type="term" value="F:magnesium ion binding"/>
    <property type="evidence" value="ECO:0007669"/>
    <property type="project" value="UniProtKB-UniRule"/>
</dbReference>
<dbReference type="InterPro" id="IPR022907">
    <property type="entry name" value="VapC_family"/>
</dbReference>
<evidence type="ECO:0000256" key="1">
    <source>
        <dbReference type="ARBA" id="ARBA00022649"/>
    </source>
</evidence>
<evidence type="ECO:0000313" key="7">
    <source>
        <dbReference type="EMBL" id="QAZ65774.1"/>
    </source>
</evidence>
<evidence type="ECO:0000259" key="6">
    <source>
        <dbReference type="Pfam" id="PF01850"/>
    </source>
</evidence>
<feature type="binding site" evidence="5">
    <location>
        <position position="6"/>
    </location>
    <ligand>
        <name>Mg(2+)</name>
        <dbReference type="ChEBI" id="CHEBI:18420"/>
    </ligand>
</feature>
<dbReference type="RefSeq" id="WP_129348428.1">
    <property type="nucleotide sequence ID" value="NZ_CP026538.1"/>
</dbReference>
<dbReference type="AlphaFoldDB" id="A0A4P6HHF3"/>
<accession>A0A4P6HHF3</accession>
<keyword evidence="5" id="KW-0460">Magnesium</keyword>
<feature type="binding site" evidence="5">
    <location>
        <position position="107"/>
    </location>
    <ligand>
        <name>Mg(2+)</name>
        <dbReference type="ChEBI" id="CHEBI:18420"/>
    </ligand>
</feature>
<dbReference type="KEGG" id="dcb:C3Y92_00355"/>
<comment type="function">
    <text evidence="5">Toxic component of a toxin-antitoxin (TA) system. An RNase.</text>
</comment>
<evidence type="ECO:0000256" key="4">
    <source>
        <dbReference type="ARBA" id="ARBA00022801"/>
    </source>
</evidence>
<organism evidence="7 8">
    <name type="scientific">Solidesulfovibrio carbinolicus</name>
    <dbReference type="NCBI Taxonomy" id="296842"/>
    <lineage>
        <taxon>Bacteria</taxon>
        <taxon>Pseudomonadati</taxon>
        <taxon>Thermodesulfobacteriota</taxon>
        <taxon>Desulfovibrionia</taxon>
        <taxon>Desulfovibrionales</taxon>
        <taxon>Desulfovibrionaceae</taxon>
        <taxon>Solidesulfovibrio</taxon>
    </lineage>
</organism>
<evidence type="ECO:0000256" key="5">
    <source>
        <dbReference type="HAMAP-Rule" id="MF_00265"/>
    </source>
</evidence>
<dbReference type="Pfam" id="PF01850">
    <property type="entry name" value="PIN"/>
    <property type="match status" value="1"/>
</dbReference>
<keyword evidence="5" id="KW-0800">Toxin</keyword>
<dbReference type="Gene3D" id="3.40.50.1010">
    <property type="entry name" value="5'-nuclease"/>
    <property type="match status" value="1"/>
</dbReference>
<reference evidence="7 8" key="1">
    <citation type="submission" date="2018-02" db="EMBL/GenBank/DDBJ databases">
        <title>Genome sequence of Desulfovibrio carbinolicus DSM 3852.</title>
        <authorList>
            <person name="Wilbanks E."/>
            <person name="Skennerton C.T."/>
            <person name="Orphan V.J."/>
        </authorList>
    </citation>
    <scope>NUCLEOTIDE SEQUENCE [LARGE SCALE GENOMIC DNA]</scope>
    <source>
        <strain evidence="7 8">DSM 3852</strain>
    </source>
</reference>
<comment type="cofactor">
    <cofactor evidence="5">
        <name>Mg(2+)</name>
        <dbReference type="ChEBI" id="CHEBI:18420"/>
    </cofactor>
</comment>
<keyword evidence="4 5" id="KW-0378">Hydrolase</keyword>
<feature type="domain" description="PIN" evidence="6">
    <location>
        <begin position="4"/>
        <end position="128"/>
    </location>
</feature>
<dbReference type="EC" id="3.1.-.-" evidence="5"/>
<dbReference type="EMBL" id="CP026538">
    <property type="protein sequence ID" value="QAZ65774.1"/>
    <property type="molecule type" value="Genomic_DNA"/>
</dbReference>
<dbReference type="SUPFAM" id="SSF88723">
    <property type="entry name" value="PIN domain-like"/>
    <property type="match status" value="1"/>
</dbReference>
<dbReference type="GO" id="GO:0004540">
    <property type="term" value="F:RNA nuclease activity"/>
    <property type="evidence" value="ECO:0007669"/>
    <property type="project" value="InterPro"/>
</dbReference>
<keyword evidence="8" id="KW-1185">Reference proteome</keyword>
<dbReference type="HAMAP" id="MF_00265">
    <property type="entry name" value="VapC_Nob1"/>
    <property type="match status" value="1"/>
</dbReference>
<comment type="similarity">
    <text evidence="5">Belongs to the PINc/VapC protein family.</text>
</comment>
<dbReference type="GO" id="GO:0090729">
    <property type="term" value="F:toxin activity"/>
    <property type="evidence" value="ECO:0007669"/>
    <property type="project" value="UniProtKB-KW"/>
</dbReference>
<evidence type="ECO:0000256" key="3">
    <source>
        <dbReference type="ARBA" id="ARBA00022723"/>
    </source>
</evidence>